<evidence type="ECO:0000313" key="5">
    <source>
        <dbReference type="Proteomes" id="UP000291236"/>
    </source>
</evidence>
<dbReference type="GO" id="GO:0008270">
    <property type="term" value="F:zinc ion binding"/>
    <property type="evidence" value="ECO:0007669"/>
    <property type="project" value="InterPro"/>
</dbReference>
<evidence type="ECO:0000256" key="1">
    <source>
        <dbReference type="ARBA" id="ARBA00022723"/>
    </source>
</evidence>
<dbReference type="Proteomes" id="UP000291236">
    <property type="component" value="Chromosome"/>
</dbReference>
<evidence type="ECO:0000259" key="3">
    <source>
        <dbReference type="PROSITE" id="PS51747"/>
    </source>
</evidence>
<dbReference type="SUPFAM" id="SSF53927">
    <property type="entry name" value="Cytidine deaminase-like"/>
    <property type="match status" value="1"/>
</dbReference>
<dbReference type="AlphaFoldDB" id="A0A4P2VPN2"/>
<dbReference type="KEGG" id="sbf:JCM31447_26320"/>
<dbReference type="InterPro" id="IPR016193">
    <property type="entry name" value="Cytidine_deaminase-like"/>
</dbReference>
<keyword evidence="1" id="KW-0479">Metal-binding</keyword>
<evidence type="ECO:0000256" key="2">
    <source>
        <dbReference type="ARBA" id="ARBA00022833"/>
    </source>
</evidence>
<sequence>MKLSSQFDNYILQIAYNFTKKIPNEFAFISFANKIFYAQSTLEPKKPYSPVTILIQGIYREYPEIALTILRNKIFTNYPPTEMCLGMVKVTAKRIAYINNFSDQNILIHDQTFEITLQKKDKNLQEELTFISEKYDYKHKNEFDFMYIAQNLAKEIIIEKEKYDSCRQVACLLIDSNRNILSFGLNENSKNKTLHAEINMIQKFYNQFRQAIPKGSSIYTTLKPCKMCAGMIWHCAENISDFKVYFLNDDPGSMAKSTVLNCNSIERLRAAKSELEKNIIIELQQGLSQEISYYEK</sequence>
<dbReference type="InterPro" id="IPR002125">
    <property type="entry name" value="CMP_dCMP_dom"/>
</dbReference>
<proteinExistence type="predicted"/>
<evidence type="ECO:0000313" key="4">
    <source>
        <dbReference type="EMBL" id="BBH54174.1"/>
    </source>
</evidence>
<dbReference type="InterPro" id="IPR025853">
    <property type="entry name" value="NH3ase_Bd3614-like"/>
</dbReference>
<dbReference type="PROSITE" id="PS51747">
    <property type="entry name" value="CYT_DCMP_DEAMINASES_2"/>
    <property type="match status" value="1"/>
</dbReference>
<dbReference type="RefSeq" id="WP_177615576.1">
    <property type="nucleotide sequence ID" value="NZ_AP019368.1"/>
</dbReference>
<dbReference type="PROSITE" id="PS00903">
    <property type="entry name" value="CYT_DCMP_DEAMINASES_1"/>
    <property type="match status" value="1"/>
</dbReference>
<dbReference type="Pfam" id="PF14439">
    <property type="entry name" value="Bd3614-deam"/>
    <property type="match status" value="1"/>
</dbReference>
<dbReference type="GO" id="GO:0016787">
    <property type="term" value="F:hydrolase activity"/>
    <property type="evidence" value="ECO:0007669"/>
    <property type="project" value="InterPro"/>
</dbReference>
<keyword evidence="2" id="KW-0862">Zinc</keyword>
<keyword evidence="5" id="KW-1185">Reference proteome</keyword>
<dbReference type="EMBL" id="AP019368">
    <property type="protein sequence ID" value="BBH54174.1"/>
    <property type="molecule type" value="Genomic_DNA"/>
</dbReference>
<reference evidence="4 5" key="1">
    <citation type="submission" date="2018-12" db="EMBL/GenBank/DDBJ databases">
        <title>Rubrispira sanarue gen. nov., sp., nov., a member of the order Silvanigrellales, isolated from a brackish lake in Hamamatsu Japan.</title>
        <authorList>
            <person name="Maejima Y."/>
            <person name="Iino T."/>
            <person name="Muraguchi Y."/>
            <person name="Fukuda K."/>
            <person name="Nojiri H."/>
            <person name="Ohkuma M."/>
            <person name="Moriuchi R."/>
            <person name="Dohra H."/>
            <person name="Kimbara K."/>
            <person name="Shintani M."/>
        </authorList>
    </citation>
    <scope>NUCLEOTIDE SEQUENCE [LARGE SCALE GENOMIC DNA]</scope>
    <source>
        <strain evidence="4 5">RF1110005</strain>
    </source>
</reference>
<accession>A0A4P2VPN2</accession>
<feature type="domain" description="CMP/dCMP-type deaminase" evidence="3">
    <location>
        <begin position="140"/>
        <end position="260"/>
    </location>
</feature>
<gene>
    <name evidence="4" type="ORF">JCM31447_26320</name>
</gene>
<protein>
    <recommendedName>
        <fullName evidence="3">CMP/dCMP-type deaminase domain-containing protein</fullName>
    </recommendedName>
</protein>
<organism evidence="4 5">
    <name type="scientific">Fluviispira sanaruensis</name>
    <dbReference type="NCBI Taxonomy" id="2493639"/>
    <lineage>
        <taxon>Bacteria</taxon>
        <taxon>Pseudomonadati</taxon>
        <taxon>Bdellovibrionota</taxon>
        <taxon>Oligoflexia</taxon>
        <taxon>Silvanigrellales</taxon>
        <taxon>Silvanigrellaceae</taxon>
        <taxon>Fluviispira</taxon>
    </lineage>
</organism>
<name>A0A4P2VPN2_FLUSA</name>
<dbReference type="Gene3D" id="3.40.140.10">
    <property type="entry name" value="Cytidine Deaminase, domain 2"/>
    <property type="match status" value="1"/>
</dbReference>
<dbReference type="InterPro" id="IPR016192">
    <property type="entry name" value="APOBEC/CMP_deaminase_Zn-bd"/>
</dbReference>